<reference evidence="1 2" key="1">
    <citation type="submission" date="2016-10" db="EMBL/GenBank/DDBJ databases">
        <authorList>
            <person name="de Groot N.N."/>
        </authorList>
    </citation>
    <scope>NUCLEOTIDE SEQUENCE [LARGE SCALE GENOMIC DNA]</scope>
    <source>
        <strain evidence="1 2">CGMCC 1.6493</strain>
    </source>
</reference>
<dbReference type="EMBL" id="FPAQ01000021">
    <property type="protein sequence ID" value="SFT79978.1"/>
    <property type="molecule type" value="Genomic_DNA"/>
</dbReference>
<gene>
    <name evidence="1" type="ORF">SAMN04487956_12114</name>
</gene>
<protein>
    <submittedName>
        <fullName evidence="1">Uncharacterized protein</fullName>
    </submittedName>
</protein>
<name>A0A1I7AYE7_9GAMM</name>
<organism evidence="1 2">
    <name type="scientific">Halomonas saccharevitans</name>
    <dbReference type="NCBI Taxonomy" id="416872"/>
    <lineage>
        <taxon>Bacteria</taxon>
        <taxon>Pseudomonadati</taxon>
        <taxon>Pseudomonadota</taxon>
        <taxon>Gammaproteobacteria</taxon>
        <taxon>Oceanospirillales</taxon>
        <taxon>Halomonadaceae</taxon>
        <taxon>Halomonas</taxon>
    </lineage>
</organism>
<dbReference type="Proteomes" id="UP000199594">
    <property type="component" value="Unassembled WGS sequence"/>
</dbReference>
<evidence type="ECO:0000313" key="1">
    <source>
        <dbReference type="EMBL" id="SFT79978.1"/>
    </source>
</evidence>
<evidence type="ECO:0000313" key="2">
    <source>
        <dbReference type="Proteomes" id="UP000199594"/>
    </source>
</evidence>
<dbReference type="AlphaFoldDB" id="A0A1I7AYE7"/>
<accession>A0A1I7AYE7</accession>
<sequence>MQPPMTFEICRALTQLTRQLLEAREYEAQTHVLAKGQLYRVVVSLEPVPADQLQDVINRYQ</sequence>
<proteinExistence type="predicted"/>